<dbReference type="RefSeq" id="WP_123121812.1">
    <property type="nucleotide sequence ID" value="NZ_RJJR01000014.1"/>
</dbReference>
<evidence type="ECO:0000313" key="1">
    <source>
        <dbReference type="EMBL" id="RNI34271.1"/>
    </source>
</evidence>
<name>A0A3M9N957_9BACT</name>
<dbReference type="InterPro" id="IPR011008">
    <property type="entry name" value="Dimeric_a/b-barrel"/>
</dbReference>
<dbReference type="Proteomes" id="UP000267223">
    <property type="component" value="Unassembled WGS sequence"/>
</dbReference>
<dbReference type="Gene3D" id="3.30.70.100">
    <property type="match status" value="1"/>
</dbReference>
<dbReference type="OrthoDB" id="5343971at2"/>
<sequence length="107" mass="11987">MNHPLFCATVLYPNEESVAFDFELYSKKLIPEYAALLGENCVKFEIRKGLASPGTPLPHFICTASFWIVSAEKFAAAMGTAEMNELMKRIGTFIDIQPIRQFDAIIP</sequence>
<proteinExistence type="predicted"/>
<accession>A0A3M9N957</accession>
<reference evidence="1 2" key="1">
    <citation type="submission" date="2018-11" db="EMBL/GenBank/DDBJ databases">
        <title>Draft genome sequence of Ferruginibacter sp. BO-59.</title>
        <authorList>
            <person name="Im W.T."/>
        </authorList>
    </citation>
    <scope>NUCLEOTIDE SEQUENCE [LARGE SCALE GENOMIC DNA]</scope>
    <source>
        <strain evidence="1 2">BO-59</strain>
    </source>
</reference>
<dbReference type="SUPFAM" id="SSF54909">
    <property type="entry name" value="Dimeric alpha+beta barrel"/>
    <property type="match status" value="1"/>
</dbReference>
<protein>
    <submittedName>
        <fullName evidence="1">EthD family reductase</fullName>
    </submittedName>
</protein>
<evidence type="ECO:0000313" key="2">
    <source>
        <dbReference type="Proteomes" id="UP000267223"/>
    </source>
</evidence>
<dbReference type="AlphaFoldDB" id="A0A3M9N957"/>
<keyword evidence="2" id="KW-1185">Reference proteome</keyword>
<comment type="caution">
    <text evidence="1">The sequence shown here is derived from an EMBL/GenBank/DDBJ whole genome shotgun (WGS) entry which is preliminary data.</text>
</comment>
<gene>
    <name evidence="1" type="ORF">EFY79_16385</name>
</gene>
<organism evidence="1 2">
    <name type="scientific">Hanamia caeni</name>
    <dbReference type="NCBI Taxonomy" id="2294116"/>
    <lineage>
        <taxon>Bacteria</taxon>
        <taxon>Pseudomonadati</taxon>
        <taxon>Bacteroidota</taxon>
        <taxon>Chitinophagia</taxon>
        <taxon>Chitinophagales</taxon>
        <taxon>Chitinophagaceae</taxon>
        <taxon>Hanamia</taxon>
    </lineage>
</organism>
<dbReference type="EMBL" id="RJJR01000014">
    <property type="protein sequence ID" value="RNI34271.1"/>
    <property type="molecule type" value="Genomic_DNA"/>
</dbReference>